<evidence type="ECO:0000256" key="3">
    <source>
        <dbReference type="ARBA" id="ARBA00022692"/>
    </source>
</evidence>
<feature type="compositionally biased region" description="Low complexity" evidence="6">
    <location>
        <begin position="283"/>
        <end position="316"/>
    </location>
</feature>
<accession>A0A518D4R6</accession>
<sequence precursor="true">MLDVAILHTVPVLAQVAGSPTPVSGGVDVTRYLLACLVVVVLMCAGAWLLMRLGRGATIGRAAKRSLKVVDVLPLGRKQKLCVVRAYDRTFVLGLGEREVTLVTELDTDDDLAAQALVDASGGAAKGERSFAALLRGALGGAPATQAVPAPVAAPVTAPVTAPVAAPAPQPVATAAAAVEQRVAIENDVERRAAAAAREALMAVLDERRAEVRAAVRPTRTERTATRRPVEQAAPANAAPRAASQEAPRSPRKSAAPNAATSNTGVSSTGAEPKRVRRRRPVVAEAAAAEPATEVAPRTAAAPSTAAGPARSSWVG</sequence>
<keyword evidence="8" id="KW-0969">Cilium</keyword>
<reference evidence="8 9" key="1">
    <citation type="submission" date="2019-02" db="EMBL/GenBank/DDBJ databases">
        <title>Deep-cultivation of Planctomycetes and their phenomic and genomic characterization uncovers novel biology.</title>
        <authorList>
            <person name="Wiegand S."/>
            <person name="Jogler M."/>
            <person name="Boedeker C."/>
            <person name="Pinto D."/>
            <person name="Vollmers J."/>
            <person name="Rivas-Marin E."/>
            <person name="Kohn T."/>
            <person name="Peeters S.H."/>
            <person name="Heuer A."/>
            <person name="Rast P."/>
            <person name="Oberbeckmann S."/>
            <person name="Bunk B."/>
            <person name="Jeske O."/>
            <person name="Meyerdierks A."/>
            <person name="Storesund J.E."/>
            <person name="Kallscheuer N."/>
            <person name="Luecker S."/>
            <person name="Lage O.M."/>
            <person name="Pohl T."/>
            <person name="Merkel B.J."/>
            <person name="Hornburger P."/>
            <person name="Mueller R.-W."/>
            <person name="Bruemmer F."/>
            <person name="Labrenz M."/>
            <person name="Spormann A.M."/>
            <person name="Op den Camp H."/>
            <person name="Overmann J."/>
            <person name="Amann R."/>
            <person name="Jetten M.S.M."/>
            <person name="Mascher T."/>
            <person name="Medema M.H."/>
            <person name="Devos D.P."/>
            <person name="Kaster A.-K."/>
            <person name="Ovreas L."/>
            <person name="Rohde M."/>
            <person name="Galperin M.Y."/>
            <person name="Jogler C."/>
        </authorList>
    </citation>
    <scope>NUCLEOTIDE SEQUENCE [LARGE SCALE GENOMIC DNA]</scope>
    <source>
        <strain evidence="8 9">Pla163</strain>
    </source>
</reference>
<protein>
    <submittedName>
        <fullName evidence="8">Flagellar biosynthesis protein, FliO</fullName>
    </submittedName>
</protein>
<comment type="subcellular location">
    <subcellularLocation>
        <location evidence="1">Cell membrane</location>
    </subcellularLocation>
</comment>
<feature type="compositionally biased region" description="Low complexity" evidence="6">
    <location>
        <begin position="231"/>
        <end position="248"/>
    </location>
</feature>
<evidence type="ECO:0000256" key="5">
    <source>
        <dbReference type="ARBA" id="ARBA00023136"/>
    </source>
</evidence>
<feature type="compositionally biased region" description="Basic and acidic residues" evidence="6">
    <location>
        <begin position="214"/>
        <end position="230"/>
    </location>
</feature>
<feature type="compositionally biased region" description="Polar residues" evidence="6">
    <location>
        <begin position="259"/>
        <end position="270"/>
    </location>
</feature>
<gene>
    <name evidence="8" type="ORF">Pla163_36230</name>
</gene>
<evidence type="ECO:0000256" key="4">
    <source>
        <dbReference type="ARBA" id="ARBA00022989"/>
    </source>
</evidence>
<evidence type="ECO:0000256" key="6">
    <source>
        <dbReference type="SAM" id="MobiDB-lite"/>
    </source>
</evidence>
<dbReference type="OrthoDB" id="96493at203682"/>
<feature type="region of interest" description="Disordered" evidence="6">
    <location>
        <begin position="214"/>
        <end position="316"/>
    </location>
</feature>
<keyword evidence="5 7" id="KW-0472">Membrane</keyword>
<organism evidence="8 9">
    <name type="scientific">Rohdeia mirabilis</name>
    <dbReference type="NCBI Taxonomy" id="2528008"/>
    <lineage>
        <taxon>Bacteria</taxon>
        <taxon>Pseudomonadati</taxon>
        <taxon>Planctomycetota</taxon>
        <taxon>Planctomycetia</taxon>
        <taxon>Planctomycetia incertae sedis</taxon>
        <taxon>Rohdeia</taxon>
    </lineage>
</organism>
<evidence type="ECO:0000313" key="9">
    <source>
        <dbReference type="Proteomes" id="UP000319342"/>
    </source>
</evidence>
<keyword evidence="8" id="KW-0966">Cell projection</keyword>
<dbReference type="AlphaFoldDB" id="A0A518D4R6"/>
<evidence type="ECO:0000256" key="2">
    <source>
        <dbReference type="ARBA" id="ARBA00022475"/>
    </source>
</evidence>
<name>A0A518D4R6_9BACT</name>
<evidence type="ECO:0000256" key="7">
    <source>
        <dbReference type="SAM" id="Phobius"/>
    </source>
</evidence>
<dbReference type="InterPro" id="IPR022781">
    <property type="entry name" value="Flagellar_biosynth_FliO"/>
</dbReference>
<evidence type="ECO:0000313" key="8">
    <source>
        <dbReference type="EMBL" id="QDU86472.1"/>
    </source>
</evidence>
<proteinExistence type="predicted"/>
<dbReference type="Pfam" id="PF04347">
    <property type="entry name" value="FliO"/>
    <property type="match status" value="1"/>
</dbReference>
<keyword evidence="2" id="KW-1003">Cell membrane</keyword>
<dbReference type="GO" id="GO:0016020">
    <property type="term" value="C:membrane"/>
    <property type="evidence" value="ECO:0007669"/>
    <property type="project" value="InterPro"/>
</dbReference>
<feature type="transmembrane region" description="Helical" evidence="7">
    <location>
        <begin position="32"/>
        <end position="51"/>
    </location>
</feature>
<keyword evidence="4 7" id="KW-1133">Transmembrane helix</keyword>
<dbReference type="Proteomes" id="UP000319342">
    <property type="component" value="Chromosome"/>
</dbReference>
<keyword evidence="9" id="KW-1185">Reference proteome</keyword>
<dbReference type="GO" id="GO:0044781">
    <property type="term" value="P:bacterial-type flagellum organization"/>
    <property type="evidence" value="ECO:0007669"/>
    <property type="project" value="InterPro"/>
</dbReference>
<keyword evidence="8" id="KW-0282">Flagellum</keyword>
<evidence type="ECO:0000256" key="1">
    <source>
        <dbReference type="ARBA" id="ARBA00004236"/>
    </source>
</evidence>
<keyword evidence="3 7" id="KW-0812">Transmembrane</keyword>
<dbReference type="EMBL" id="CP036290">
    <property type="protein sequence ID" value="QDU86472.1"/>
    <property type="molecule type" value="Genomic_DNA"/>
</dbReference>
<dbReference type="RefSeq" id="WP_145191755.1">
    <property type="nucleotide sequence ID" value="NZ_CP036290.1"/>
</dbReference>